<dbReference type="Proteomes" id="UP000044602">
    <property type="component" value="Unassembled WGS sequence"/>
</dbReference>
<gene>
    <name evidence="1" type="ORF">BN1708_018873</name>
</gene>
<organism evidence="1 2">
    <name type="scientific">Verticillium longisporum</name>
    <name type="common">Verticillium dahliae var. longisporum</name>
    <dbReference type="NCBI Taxonomy" id="100787"/>
    <lineage>
        <taxon>Eukaryota</taxon>
        <taxon>Fungi</taxon>
        <taxon>Dikarya</taxon>
        <taxon>Ascomycota</taxon>
        <taxon>Pezizomycotina</taxon>
        <taxon>Sordariomycetes</taxon>
        <taxon>Hypocreomycetidae</taxon>
        <taxon>Glomerellales</taxon>
        <taxon>Plectosphaerellaceae</taxon>
        <taxon>Verticillium</taxon>
    </lineage>
</organism>
<accession>A0A0G4MCQ8</accession>
<evidence type="ECO:0000313" key="1">
    <source>
        <dbReference type="EMBL" id="CRK31901.1"/>
    </source>
</evidence>
<keyword evidence="2" id="KW-1185">Reference proteome</keyword>
<proteinExistence type="predicted"/>
<protein>
    <submittedName>
        <fullName evidence="1">Uncharacterized protein</fullName>
    </submittedName>
</protein>
<name>A0A0G4MCQ8_VERLO</name>
<dbReference type="EMBL" id="CVQH01021934">
    <property type="protein sequence ID" value="CRK31901.1"/>
    <property type="molecule type" value="Genomic_DNA"/>
</dbReference>
<sequence>LQVQLEAR</sequence>
<evidence type="ECO:0000313" key="2">
    <source>
        <dbReference type="Proteomes" id="UP000044602"/>
    </source>
</evidence>
<feature type="non-terminal residue" evidence="1">
    <location>
        <position position="1"/>
    </location>
</feature>
<reference evidence="1 2" key="1">
    <citation type="submission" date="2015-05" db="EMBL/GenBank/DDBJ databases">
        <authorList>
            <person name="Wang D.B."/>
            <person name="Wang M."/>
        </authorList>
    </citation>
    <scope>NUCLEOTIDE SEQUENCE [LARGE SCALE GENOMIC DNA]</scope>
    <source>
        <strain evidence="1">VL1</strain>
    </source>
</reference>